<dbReference type="AlphaFoldDB" id="A0AAV6V7T4"/>
<comment type="similarity">
    <text evidence="4">Belongs to the CHCHD7 family.</text>
</comment>
<protein>
    <recommendedName>
        <fullName evidence="5">Coiled-coil-helix-coiled-coil-helix domain-containing protein 7</fullName>
    </recommendedName>
</protein>
<dbReference type="PANTHER" id="PTHR46811:SF1">
    <property type="entry name" value="COILED-COIL-HELIX-COILED-COIL-HELIX DOMAIN-CONTAINING PROTEIN 7"/>
    <property type="match status" value="1"/>
</dbReference>
<evidence type="ECO:0000256" key="1">
    <source>
        <dbReference type="ARBA" id="ARBA00004569"/>
    </source>
</evidence>
<sequence>MPSFKQISNYEEFEMAKKQFKEGSEIRNPCLTESKMSLKCLDENMYVRDKCEEYFENYRNCKHFWNYVSRDRMSKGIWPKVPLPEDREAVKKEYLKKITIKK</sequence>
<evidence type="ECO:0000256" key="2">
    <source>
        <dbReference type="ARBA" id="ARBA00023128"/>
    </source>
</evidence>
<keyword evidence="2" id="KW-0496">Mitochondrion</keyword>
<accession>A0AAV6V7T4</accession>
<comment type="subcellular location">
    <subcellularLocation>
        <location evidence="1">Mitochondrion intermembrane space</location>
    </subcellularLocation>
</comment>
<organism evidence="6 7">
    <name type="scientific">Oedothorax gibbosus</name>
    <dbReference type="NCBI Taxonomy" id="931172"/>
    <lineage>
        <taxon>Eukaryota</taxon>
        <taxon>Metazoa</taxon>
        <taxon>Ecdysozoa</taxon>
        <taxon>Arthropoda</taxon>
        <taxon>Chelicerata</taxon>
        <taxon>Arachnida</taxon>
        <taxon>Araneae</taxon>
        <taxon>Araneomorphae</taxon>
        <taxon>Entelegynae</taxon>
        <taxon>Araneoidea</taxon>
        <taxon>Linyphiidae</taxon>
        <taxon>Erigoninae</taxon>
        <taxon>Oedothorax</taxon>
    </lineage>
</organism>
<evidence type="ECO:0000256" key="3">
    <source>
        <dbReference type="ARBA" id="ARBA00023157"/>
    </source>
</evidence>
<comment type="caution">
    <text evidence="6">The sequence shown here is derived from an EMBL/GenBank/DDBJ whole genome shotgun (WGS) entry which is preliminary data.</text>
</comment>
<dbReference type="InterPro" id="IPR051040">
    <property type="entry name" value="COX23"/>
</dbReference>
<evidence type="ECO:0000313" key="6">
    <source>
        <dbReference type="EMBL" id="KAG8192795.1"/>
    </source>
</evidence>
<evidence type="ECO:0000313" key="7">
    <source>
        <dbReference type="Proteomes" id="UP000827092"/>
    </source>
</evidence>
<dbReference type="InterPro" id="IPR009069">
    <property type="entry name" value="Cys_alpha_HP_mot_SF"/>
</dbReference>
<dbReference type="GO" id="GO:0033108">
    <property type="term" value="P:mitochondrial respiratory chain complex assembly"/>
    <property type="evidence" value="ECO:0007669"/>
    <property type="project" value="TreeGrafter"/>
</dbReference>
<dbReference type="PANTHER" id="PTHR46811">
    <property type="entry name" value="COILED-COIL-HELIX-COILED-COIL-HELIX DOMAIN-CONTAINING PROTEIN 7"/>
    <property type="match status" value="1"/>
</dbReference>
<dbReference type="PROSITE" id="PS51808">
    <property type="entry name" value="CHCH"/>
    <property type="match status" value="1"/>
</dbReference>
<keyword evidence="7" id="KW-1185">Reference proteome</keyword>
<dbReference type="GO" id="GO:0005758">
    <property type="term" value="C:mitochondrial intermembrane space"/>
    <property type="evidence" value="ECO:0007669"/>
    <property type="project" value="UniProtKB-SubCell"/>
</dbReference>
<dbReference type="SUPFAM" id="SSF47072">
    <property type="entry name" value="Cysteine alpha-hairpin motif"/>
    <property type="match status" value="1"/>
</dbReference>
<keyword evidence="3" id="KW-1015">Disulfide bond</keyword>
<gene>
    <name evidence="6" type="ORF">JTE90_019113</name>
</gene>
<reference evidence="6 7" key="1">
    <citation type="journal article" date="2022" name="Nat. Ecol. Evol.">
        <title>A masculinizing supergene underlies an exaggerated male reproductive morph in a spider.</title>
        <authorList>
            <person name="Hendrickx F."/>
            <person name="De Corte Z."/>
            <person name="Sonet G."/>
            <person name="Van Belleghem S.M."/>
            <person name="Kostlbacher S."/>
            <person name="Vangestel C."/>
        </authorList>
    </citation>
    <scope>NUCLEOTIDE SEQUENCE [LARGE SCALE GENOMIC DNA]</scope>
    <source>
        <strain evidence="6">W744_W776</strain>
    </source>
</reference>
<dbReference type="Proteomes" id="UP000827092">
    <property type="component" value="Unassembled WGS sequence"/>
</dbReference>
<evidence type="ECO:0000256" key="5">
    <source>
        <dbReference type="ARBA" id="ARBA00039509"/>
    </source>
</evidence>
<proteinExistence type="inferred from homology"/>
<dbReference type="EMBL" id="JAFNEN010000135">
    <property type="protein sequence ID" value="KAG8192795.1"/>
    <property type="molecule type" value="Genomic_DNA"/>
</dbReference>
<name>A0AAV6V7T4_9ARAC</name>
<evidence type="ECO:0000256" key="4">
    <source>
        <dbReference type="ARBA" id="ARBA00038205"/>
    </source>
</evidence>